<dbReference type="InterPro" id="IPR001245">
    <property type="entry name" value="Ser-Thr/Tyr_kinase_cat_dom"/>
</dbReference>
<dbReference type="PANTHER" id="PTHR24416:SF566">
    <property type="entry name" value="EPIDERMAL GROWTH FACTOR RECEPTOR"/>
    <property type="match status" value="1"/>
</dbReference>
<evidence type="ECO:0000256" key="18">
    <source>
        <dbReference type="SAM" id="SignalP"/>
    </source>
</evidence>
<reference evidence="20" key="1">
    <citation type="submission" date="2014-05" db="EMBL/GenBank/DDBJ databases">
        <authorList>
            <person name="Chronopoulou M."/>
        </authorList>
    </citation>
    <scope>NUCLEOTIDE SEQUENCE</scope>
    <source>
        <tissue evidence="20">Whole organism</tissue>
    </source>
</reference>
<keyword evidence="10 17" id="KW-0472">Membrane</keyword>
<evidence type="ECO:0000259" key="19">
    <source>
        <dbReference type="PROSITE" id="PS50011"/>
    </source>
</evidence>
<accession>A0A0K2TKF5</accession>
<evidence type="ECO:0000256" key="13">
    <source>
        <dbReference type="ARBA" id="ARBA00023180"/>
    </source>
</evidence>
<dbReference type="InterPro" id="IPR000494">
    <property type="entry name" value="Rcpt_L-dom"/>
</dbReference>
<feature type="domain" description="Protein kinase" evidence="19">
    <location>
        <begin position="898"/>
        <end position="1165"/>
    </location>
</feature>
<dbReference type="GO" id="GO:0043235">
    <property type="term" value="C:receptor complex"/>
    <property type="evidence" value="ECO:0007669"/>
    <property type="project" value="TreeGrafter"/>
</dbReference>
<evidence type="ECO:0000256" key="10">
    <source>
        <dbReference type="ARBA" id="ARBA00023136"/>
    </source>
</evidence>
<keyword evidence="18" id="KW-0732">Signal</keyword>
<keyword evidence="12 20" id="KW-0675">Receptor</keyword>
<feature type="compositionally biased region" description="Low complexity" evidence="16">
    <location>
        <begin position="1356"/>
        <end position="1382"/>
    </location>
</feature>
<evidence type="ECO:0000256" key="14">
    <source>
        <dbReference type="ARBA" id="ARBA00051243"/>
    </source>
</evidence>
<feature type="compositionally biased region" description="Polar residues" evidence="16">
    <location>
        <begin position="1514"/>
        <end position="1531"/>
    </location>
</feature>
<feature type="transmembrane region" description="Helical" evidence="17">
    <location>
        <begin position="960"/>
        <end position="979"/>
    </location>
</feature>
<dbReference type="Gene3D" id="2.10.220.10">
    <property type="entry name" value="Hormone Receptor, Insulin-like Growth Factor Receptor 1, Chain A, domain 2"/>
    <property type="match status" value="3"/>
</dbReference>
<dbReference type="InterPro" id="IPR008266">
    <property type="entry name" value="Tyr_kinase_AS"/>
</dbReference>
<dbReference type="EMBL" id="HACA01008766">
    <property type="protein sequence ID" value="CDW26127.1"/>
    <property type="molecule type" value="Transcribed_RNA"/>
</dbReference>
<feature type="compositionally biased region" description="Low complexity" evidence="16">
    <location>
        <begin position="1479"/>
        <end position="1493"/>
    </location>
</feature>
<feature type="region of interest" description="Disordered" evidence="16">
    <location>
        <begin position="1209"/>
        <end position="1246"/>
    </location>
</feature>
<dbReference type="FunFam" id="3.80.20.20:FF:000009">
    <property type="entry name" value="Receptor protein-tyrosine kinase"/>
    <property type="match status" value="1"/>
</dbReference>
<dbReference type="CDD" id="cd00064">
    <property type="entry name" value="FU"/>
    <property type="match status" value="5"/>
</dbReference>
<feature type="compositionally biased region" description="Low complexity" evidence="16">
    <location>
        <begin position="1324"/>
        <end position="1335"/>
    </location>
</feature>
<dbReference type="GO" id="GO:0009925">
    <property type="term" value="C:basal plasma membrane"/>
    <property type="evidence" value="ECO:0007669"/>
    <property type="project" value="TreeGrafter"/>
</dbReference>
<feature type="region of interest" description="Disordered" evidence="16">
    <location>
        <begin position="1514"/>
        <end position="1586"/>
    </location>
</feature>
<keyword evidence="8 15" id="KW-0067">ATP-binding</keyword>
<evidence type="ECO:0000256" key="6">
    <source>
        <dbReference type="ARBA" id="ARBA00022741"/>
    </source>
</evidence>
<dbReference type="EC" id="2.7.10.1" evidence="2"/>
<evidence type="ECO:0000256" key="16">
    <source>
        <dbReference type="SAM" id="MobiDB-lite"/>
    </source>
</evidence>
<dbReference type="PROSITE" id="PS50011">
    <property type="entry name" value="PROTEIN_KINASE_DOM"/>
    <property type="match status" value="1"/>
</dbReference>
<keyword evidence="4" id="KW-0808">Transferase</keyword>
<dbReference type="Gene3D" id="3.30.200.20">
    <property type="entry name" value="Phosphorylase Kinase, domain 1"/>
    <property type="match status" value="1"/>
</dbReference>
<name>A0A0K2TKF5_LEPSM</name>
<evidence type="ECO:0000256" key="11">
    <source>
        <dbReference type="ARBA" id="ARBA00023137"/>
    </source>
</evidence>
<evidence type="ECO:0000256" key="5">
    <source>
        <dbReference type="ARBA" id="ARBA00022692"/>
    </source>
</evidence>
<dbReference type="InterPro" id="IPR011009">
    <property type="entry name" value="Kinase-like_dom_sf"/>
</dbReference>
<dbReference type="CDD" id="cd05057">
    <property type="entry name" value="PTKc_EGFR_like"/>
    <property type="match status" value="1"/>
</dbReference>
<dbReference type="SUPFAM" id="SSF52058">
    <property type="entry name" value="L domain-like"/>
    <property type="match status" value="2"/>
</dbReference>
<evidence type="ECO:0000256" key="12">
    <source>
        <dbReference type="ARBA" id="ARBA00023170"/>
    </source>
</evidence>
<keyword evidence="5 17" id="KW-0812">Transmembrane</keyword>
<dbReference type="InterPro" id="IPR036941">
    <property type="entry name" value="Rcpt_L-dom_sf"/>
</dbReference>
<evidence type="ECO:0000256" key="17">
    <source>
        <dbReference type="SAM" id="Phobius"/>
    </source>
</evidence>
<keyword evidence="7" id="KW-0418">Kinase</keyword>
<evidence type="ECO:0000256" key="2">
    <source>
        <dbReference type="ARBA" id="ARBA00011902"/>
    </source>
</evidence>
<dbReference type="FunFam" id="1.10.510.10:FF:000233">
    <property type="entry name" value="receptor tyrosine-protein kinase erbB-3"/>
    <property type="match status" value="1"/>
</dbReference>
<dbReference type="InterPro" id="IPR020635">
    <property type="entry name" value="Tyr_kinase_cat_dom"/>
</dbReference>
<keyword evidence="9 17" id="KW-1133">Transmembrane helix</keyword>
<feature type="transmembrane region" description="Helical" evidence="17">
    <location>
        <begin position="829"/>
        <end position="850"/>
    </location>
</feature>
<keyword evidence="3" id="KW-0597">Phosphoprotein</keyword>
<feature type="region of interest" description="Disordered" evidence="16">
    <location>
        <begin position="1296"/>
        <end position="1335"/>
    </location>
</feature>
<feature type="compositionally biased region" description="Polar residues" evidence="16">
    <location>
        <begin position="1301"/>
        <end position="1323"/>
    </location>
</feature>
<dbReference type="InterPro" id="IPR000719">
    <property type="entry name" value="Prot_kinase_dom"/>
</dbReference>
<dbReference type="Pfam" id="PF14843">
    <property type="entry name" value="GF_recep_IV"/>
    <property type="match status" value="2"/>
</dbReference>
<evidence type="ECO:0000256" key="15">
    <source>
        <dbReference type="PROSITE-ProRule" id="PRU10141"/>
    </source>
</evidence>
<evidence type="ECO:0000256" key="1">
    <source>
        <dbReference type="ARBA" id="ARBA00004479"/>
    </source>
</evidence>
<dbReference type="PRINTS" id="PR00109">
    <property type="entry name" value="TYRKINASE"/>
</dbReference>
<feature type="region of interest" description="Disordered" evidence="16">
    <location>
        <begin position="1351"/>
        <end position="1382"/>
    </location>
</feature>
<comment type="subcellular location">
    <subcellularLocation>
        <location evidence="1">Membrane</location>
        <topology evidence="1">Single-pass type I membrane protein</topology>
    </subcellularLocation>
</comment>
<dbReference type="GO" id="GO:0022008">
    <property type="term" value="P:neurogenesis"/>
    <property type="evidence" value="ECO:0007669"/>
    <property type="project" value="TreeGrafter"/>
</dbReference>
<dbReference type="PANTHER" id="PTHR24416">
    <property type="entry name" value="TYROSINE-PROTEIN KINASE RECEPTOR"/>
    <property type="match status" value="1"/>
</dbReference>
<comment type="catalytic activity">
    <reaction evidence="14">
        <text>L-tyrosyl-[protein] + ATP = O-phospho-L-tyrosyl-[protein] + ADP + H(+)</text>
        <dbReference type="Rhea" id="RHEA:10596"/>
        <dbReference type="Rhea" id="RHEA-COMP:10136"/>
        <dbReference type="Rhea" id="RHEA-COMP:20101"/>
        <dbReference type="ChEBI" id="CHEBI:15378"/>
        <dbReference type="ChEBI" id="CHEBI:30616"/>
        <dbReference type="ChEBI" id="CHEBI:46858"/>
        <dbReference type="ChEBI" id="CHEBI:61978"/>
        <dbReference type="ChEBI" id="CHEBI:456216"/>
        <dbReference type="EC" id="2.7.10.1"/>
    </reaction>
</comment>
<evidence type="ECO:0000256" key="4">
    <source>
        <dbReference type="ARBA" id="ARBA00022679"/>
    </source>
</evidence>
<sequence length="1586" mass="176163">MSIIFIHPPQFTKMRILLLLLCIVLWKNPSPVEASSLGGIKSHHFRFNSQPHGKICIGTKGRMSVPNNREHHYRNLRDRYTNCTYVDGNLELTWLQDENLDLSFLQHIREVTGYVLISHVDVRKIVLPSLQIIRGRTLFKLSVRDDKFSLMVTLSKMHYLEMPALRDILEGSVGILNNYNLCHIKTIEWEEIITGPRGKYVYVYNFNEPERDCTPCHESCQSGCWGEGPSNCQKFSKINCSPQCHKGRCFGELPRECCHLFCAGGCTGPKQSDCLACRNFFDDGVCKQECPPMQRYNPIKYRWEKNPEGKYAYGATCVKECPKHLLKDNGACVRICPPKKKTVNGECVPCDGPCPKTCHFNEVMHAGNIDSFQNCTVIEGSITILDSTFNGFQEVYENYTFGNRYPAMDPKKLEVFTTLKEVTGYINIQGHHPNFKNLNAFRNLEVIGGRTLTEYFSALYIVKTALTSLGLKSLRKIRSGAVSILENKDLCYAQEINWQKIMKSPSHNTLLQNNKNPQECIRQDHMCDPQCSAEGCWGPGNNSCLSCKKFQVDSECISSCDPNLGLYKVKENKCMKCHKECDLTCKGPGPGNCDKCKHTKDGPFCVSHCPDGKYHNSSFGTCKPCHENCVGGCDGPGNTIGPRGCKSCEKAIVSNLGNILQCLEKDEHCPEAHFEEWVVRQTQGKLEPLAGKAICRPCHSLCKKCNGYGFHDDVCQECVHFSQDQQCVPECDGDYYKDSTKCKPCSEECRGCYGMGPDKCLACKNYKVYLTGEFPGNINSSTAPFNCTHTCPKERPNKILPEEGDADPFCSAEALHLGRTLTAQNSIPAIIGGLVGCIVLLGLFLSVFGYQWRQRAKAKENTAKMTMVMTGYEDNEPLRPTNIKPNLAKLKIVREAELRCGGILGYGAFGTVYKGVWVPEGENVKIPVAVKVLREGTGSNANKEILEEAYIMASVEHPNLLQLLAVCMTSQMMLVTQLMPLGCLLDYVRNNKDKIGSKPLLNWCTQIARGMAHLEERRLVHRDLAARNVLVQTPSCVKITDFGLAKLLDINEDEYKAAGGKMPIKWLALECIQHRIFTHKSDVWAFGVTVWELLTYGGRPYENIPARDVPDLLEKGERLAQPPICTIDVYMILIKCWMVDSECRPLFKELGEEFAKMAQDPGRYLVIPGDKLMRLPSYTTQDERELIRNLSSNIGGSKVVMGAEEYLNPGRLPPHHSPTDTNGPTTPTQKFFPPNMPPPSYNDSTLHLQHSNHLRQSKYGSSSGVNDGFSTLGSRSCRFGSNFFSSSCDPLKLLEDDNVDSMPNPSTSTLQHNNSHKSTLPLGSTSNVNSNNTLSRRQVNGLRLNLPMDDEEYLVPSPHSPHSAAAAAQQSNTTPNNNINNNTNAYMDLISDPKNPTMFPYPPPQGYFLTDNPPNYGRVPDFVDSSSTSSGNPNLTGRIGNSVGGGFISMDNPEYILNNDQKPSRGDYHTLGIPFIPNSPSSSQGGPPSIAGSTASYPMPPPVSTASLVVAAGSSANSTPPATQQQPSSAGLNGVINGYCRSSNPPRSSGEESDDHDYYNDFERLNRELQPLHPRNTLPSKHETTV</sequence>
<dbReference type="GO" id="GO:0008284">
    <property type="term" value="P:positive regulation of cell population proliferation"/>
    <property type="evidence" value="ECO:0007669"/>
    <property type="project" value="TreeGrafter"/>
</dbReference>
<dbReference type="InterPro" id="IPR050122">
    <property type="entry name" value="RTK"/>
</dbReference>
<dbReference type="InterPro" id="IPR006212">
    <property type="entry name" value="Furin_repeat"/>
</dbReference>
<keyword evidence="11" id="KW-0829">Tyrosine-protein kinase</keyword>
<dbReference type="SMART" id="SM00219">
    <property type="entry name" value="TyrKc"/>
    <property type="match status" value="1"/>
</dbReference>
<dbReference type="GO" id="GO:0005524">
    <property type="term" value="F:ATP binding"/>
    <property type="evidence" value="ECO:0007669"/>
    <property type="project" value="UniProtKB-UniRule"/>
</dbReference>
<evidence type="ECO:0000256" key="3">
    <source>
        <dbReference type="ARBA" id="ARBA00022553"/>
    </source>
</evidence>
<dbReference type="Gene3D" id="1.10.510.10">
    <property type="entry name" value="Transferase(Phosphotransferase) domain 1"/>
    <property type="match status" value="1"/>
</dbReference>
<dbReference type="InterPro" id="IPR017441">
    <property type="entry name" value="Protein_kinase_ATP_BS"/>
</dbReference>
<dbReference type="SUPFAM" id="SSF56112">
    <property type="entry name" value="Protein kinase-like (PK-like)"/>
    <property type="match status" value="1"/>
</dbReference>
<feature type="chain" id="PRO_5005487919" description="receptor protein-tyrosine kinase" evidence="18">
    <location>
        <begin position="35"/>
        <end position="1586"/>
    </location>
</feature>
<dbReference type="GO" id="GO:0004714">
    <property type="term" value="F:transmembrane receptor protein tyrosine kinase activity"/>
    <property type="evidence" value="ECO:0007669"/>
    <property type="project" value="UniProtKB-EC"/>
</dbReference>
<dbReference type="InterPro" id="IPR032778">
    <property type="entry name" value="GF_recep_IV"/>
</dbReference>
<dbReference type="PROSITE" id="PS00109">
    <property type="entry name" value="PROTEIN_KINASE_TYR"/>
    <property type="match status" value="1"/>
</dbReference>
<dbReference type="InterPro" id="IPR006211">
    <property type="entry name" value="Furin-like_Cys-rich_dom"/>
</dbReference>
<organism evidence="20">
    <name type="scientific">Lepeophtheirus salmonis</name>
    <name type="common">Salmon louse</name>
    <name type="synonym">Caligus salmonis</name>
    <dbReference type="NCBI Taxonomy" id="72036"/>
    <lineage>
        <taxon>Eukaryota</taxon>
        <taxon>Metazoa</taxon>
        <taxon>Ecdysozoa</taxon>
        <taxon>Arthropoda</taxon>
        <taxon>Crustacea</taxon>
        <taxon>Multicrustacea</taxon>
        <taxon>Hexanauplia</taxon>
        <taxon>Copepoda</taxon>
        <taxon>Siphonostomatoida</taxon>
        <taxon>Caligidae</taxon>
        <taxon>Lepeophtheirus</taxon>
    </lineage>
</organism>
<evidence type="ECO:0000256" key="8">
    <source>
        <dbReference type="ARBA" id="ARBA00022840"/>
    </source>
</evidence>
<dbReference type="GO" id="GO:0043066">
    <property type="term" value="P:negative regulation of apoptotic process"/>
    <property type="evidence" value="ECO:0007669"/>
    <property type="project" value="TreeGrafter"/>
</dbReference>
<feature type="signal peptide" evidence="18">
    <location>
        <begin position="1"/>
        <end position="34"/>
    </location>
</feature>
<dbReference type="FunFam" id="2.10.220.10:FF:000002">
    <property type="entry name" value="Receptor protein-tyrosine kinase"/>
    <property type="match status" value="1"/>
</dbReference>
<dbReference type="Gene3D" id="3.80.20.20">
    <property type="entry name" value="Receptor L-domain"/>
    <property type="match status" value="2"/>
</dbReference>
<keyword evidence="13" id="KW-0325">Glycoprotein</keyword>
<dbReference type="FunFam" id="3.30.200.20:FF:000422">
    <property type="entry name" value="Receptor protein-tyrosine kinase"/>
    <property type="match status" value="1"/>
</dbReference>
<dbReference type="Pfam" id="PF00757">
    <property type="entry name" value="Furin-like"/>
    <property type="match status" value="1"/>
</dbReference>
<dbReference type="FunFam" id="2.10.220.10:FF:000001">
    <property type="entry name" value="Receptor protein-tyrosine kinase"/>
    <property type="match status" value="1"/>
</dbReference>
<dbReference type="SUPFAM" id="SSF57184">
    <property type="entry name" value="Growth factor receptor domain"/>
    <property type="match status" value="3"/>
</dbReference>
<evidence type="ECO:0000256" key="7">
    <source>
        <dbReference type="ARBA" id="ARBA00022777"/>
    </source>
</evidence>
<evidence type="ECO:0000313" key="20">
    <source>
        <dbReference type="EMBL" id="CDW26127.1"/>
    </source>
</evidence>
<feature type="compositionally biased region" description="Polar residues" evidence="16">
    <location>
        <begin position="1219"/>
        <end position="1229"/>
    </location>
</feature>
<dbReference type="InterPro" id="IPR009030">
    <property type="entry name" value="Growth_fac_rcpt_cys_sf"/>
</dbReference>
<feature type="binding site" evidence="15">
    <location>
        <position position="931"/>
    </location>
    <ligand>
        <name>ATP</name>
        <dbReference type="ChEBI" id="CHEBI:30616"/>
    </ligand>
</feature>
<feature type="region of interest" description="Disordered" evidence="16">
    <location>
        <begin position="1459"/>
        <end position="1498"/>
    </location>
</feature>
<dbReference type="OrthoDB" id="6219513at2759"/>
<dbReference type="PROSITE" id="PS00107">
    <property type="entry name" value="PROTEIN_KINASE_ATP"/>
    <property type="match status" value="1"/>
</dbReference>
<feature type="compositionally biased region" description="Basic and acidic residues" evidence="16">
    <location>
        <begin position="1556"/>
        <end position="1567"/>
    </location>
</feature>
<protein>
    <recommendedName>
        <fullName evidence="2">receptor protein-tyrosine kinase</fullName>
        <ecNumber evidence="2">2.7.10.1</ecNumber>
    </recommendedName>
</protein>
<proteinExistence type="predicted"/>
<dbReference type="Pfam" id="PF01030">
    <property type="entry name" value="Recep_L_domain"/>
    <property type="match status" value="2"/>
</dbReference>
<evidence type="ECO:0000256" key="9">
    <source>
        <dbReference type="ARBA" id="ARBA00022989"/>
    </source>
</evidence>
<keyword evidence="6 15" id="KW-0547">Nucleotide-binding</keyword>
<dbReference type="SMART" id="SM00261">
    <property type="entry name" value="FU"/>
    <property type="match status" value="7"/>
</dbReference>
<dbReference type="Pfam" id="PF07714">
    <property type="entry name" value="PK_Tyr_Ser-Thr"/>
    <property type="match status" value="1"/>
</dbReference>
<dbReference type="GO" id="GO:0038127">
    <property type="term" value="P:ERBB signaling pathway"/>
    <property type="evidence" value="ECO:0007669"/>
    <property type="project" value="UniProtKB-ARBA"/>
</dbReference>